<name>A0A3N0BX84_9MICC</name>
<dbReference type="AlphaFoldDB" id="A0A3N0BX84"/>
<comment type="caution">
    <text evidence="5">The sequence shown here is derived from an EMBL/GenBank/DDBJ whole genome shotgun (WGS) entry which is preliminary data.</text>
</comment>
<sequence length="415" mass="46027">MHQVNSSSGGEESALALVAFLRSRADEIGELLARRFREEIVEYRSLPEGFIEQDVAPTASRNLEEMLYCIESGEELTPARLLPFRESAVRRFRQGVPVQALLHAYRLWGHTVWEEVRRAPQTQLDPGSALAVAAKIMKHVDLVSTAVAQSYLSEAAGLIHDREMGRRDLLEALVEGNAPRITRHAKVHKLDMSGRYMVILLRNVAPSAAAVGSIRNALELVQDRLSQPPFQLALAGVRNDEIVAIQQLTTPTVERLRPVLNQLAIALPDFAVGAGRVHEGLFGVAEGYVEAQNAVLLAPPHAVNPRAYLFSDTLLEHIVRASAFRTVLAEETVIPLRQHDRRRHTALLPTLVAYVRADFKLVQAAELLRVQPNTVKYRLQKIHEVTGHNPFQAEDLTLLALSLKLNHPEGPGESP</sequence>
<dbReference type="InterPro" id="IPR051448">
    <property type="entry name" value="CdaR-like_regulators"/>
</dbReference>
<dbReference type="Pfam" id="PF14361">
    <property type="entry name" value="RsbRD_N"/>
    <property type="match status" value="1"/>
</dbReference>
<dbReference type="InterPro" id="IPR042070">
    <property type="entry name" value="PucR_C-HTH_sf"/>
</dbReference>
<protein>
    <submittedName>
        <fullName evidence="5">PucR family transcriptional regulator</fullName>
    </submittedName>
</protein>
<gene>
    <name evidence="5" type="ORF">D7003_11535</name>
</gene>
<dbReference type="InterPro" id="IPR025736">
    <property type="entry name" value="PucR_C-HTH_dom"/>
</dbReference>
<dbReference type="EMBL" id="RBED01000102">
    <property type="protein sequence ID" value="RNL54335.1"/>
    <property type="molecule type" value="Genomic_DNA"/>
</dbReference>
<dbReference type="Gene3D" id="1.10.10.2840">
    <property type="entry name" value="PucR C-terminal helix-turn-helix domain"/>
    <property type="match status" value="1"/>
</dbReference>
<proteinExistence type="inferred from homology"/>
<organism evidence="5 6">
    <name type="scientific">Arthrobacter oryzae</name>
    <dbReference type="NCBI Taxonomy" id="409290"/>
    <lineage>
        <taxon>Bacteria</taxon>
        <taxon>Bacillati</taxon>
        <taxon>Actinomycetota</taxon>
        <taxon>Actinomycetes</taxon>
        <taxon>Micrococcales</taxon>
        <taxon>Micrococcaceae</taxon>
        <taxon>Arthrobacter</taxon>
    </lineage>
</organism>
<feature type="domain" description="PucR C-terminal helix-turn-helix" evidence="2">
    <location>
        <begin position="347"/>
        <end position="405"/>
    </location>
</feature>
<evidence type="ECO:0000313" key="5">
    <source>
        <dbReference type="EMBL" id="RNL54335.1"/>
    </source>
</evidence>
<evidence type="ECO:0000259" key="4">
    <source>
        <dbReference type="Pfam" id="PF17853"/>
    </source>
</evidence>
<evidence type="ECO:0000313" key="6">
    <source>
        <dbReference type="Proteomes" id="UP000273807"/>
    </source>
</evidence>
<reference evidence="5 6" key="1">
    <citation type="submission" date="2018-10" db="EMBL/GenBank/DDBJ databases">
        <title>Genome sequencing of Arthrobacter oryzae TNB02.</title>
        <authorList>
            <person name="Cho Y.-J."/>
            <person name="Cho A."/>
            <person name="Kim O.-S."/>
        </authorList>
    </citation>
    <scope>NUCLEOTIDE SEQUENCE [LARGE SCALE GENOMIC DNA]</scope>
    <source>
        <strain evidence="5 6">TNB02</strain>
    </source>
</reference>
<dbReference type="Pfam" id="PF13556">
    <property type="entry name" value="HTH_30"/>
    <property type="match status" value="1"/>
</dbReference>
<feature type="domain" description="RsbT co-antagonist protein RsbRD N-terminal" evidence="3">
    <location>
        <begin position="26"/>
        <end position="163"/>
    </location>
</feature>
<comment type="similarity">
    <text evidence="1">Belongs to the CdaR family.</text>
</comment>
<evidence type="ECO:0000259" key="3">
    <source>
        <dbReference type="Pfam" id="PF14361"/>
    </source>
</evidence>
<evidence type="ECO:0000256" key="1">
    <source>
        <dbReference type="ARBA" id="ARBA00006754"/>
    </source>
</evidence>
<dbReference type="OrthoDB" id="8450798at2"/>
<accession>A0A3N0BX84</accession>
<dbReference type="PANTHER" id="PTHR33744">
    <property type="entry name" value="CARBOHYDRATE DIACID REGULATOR"/>
    <property type="match status" value="1"/>
</dbReference>
<dbReference type="InterPro" id="IPR041522">
    <property type="entry name" value="CdaR_GGDEF"/>
</dbReference>
<dbReference type="PANTHER" id="PTHR33744:SF7">
    <property type="entry name" value="PUCR FAMILY TRANSCRIPTIONAL REGULATOR"/>
    <property type="match status" value="1"/>
</dbReference>
<evidence type="ECO:0000259" key="2">
    <source>
        <dbReference type="Pfam" id="PF13556"/>
    </source>
</evidence>
<feature type="domain" description="CdaR GGDEF-like" evidence="4">
    <location>
        <begin position="179"/>
        <end position="294"/>
    </location>
</feature>
<dbReference type="InterPro" id="IPR025751">
    <property type="entry name" value="RsbRD_N_dom"/>
</dbReference>
<dbReference type="Proteomes" id="UP000273807">
    <property type="component" value="Unassembled WGS sequence"/>
</dbReference>
<dbReference type="Pfam" id="PF17853">
    <property type="entry name" value="GGDEF_2"/>
    <property type="match status" value="1"/>
</dbReference>
<keyword evidence="6" id="KW-1185">Reference proteome</keyword>